<evidence type="ECO:0000259" key="4">
    <source>
        <dbReference type="PROSITE" id="PS51857"/>
    </source>
</evidence>
<dbReference type="InterPro" id="IPR012156">
    <property type="entry name" value="Cold_shock_CspA"/>
</dbReference>
<proteinExistence type="predicted"/>
<dbReference type="InterPro" id="IPR011129">
    <property type="entry name" value="CSD"/>
</dbReference>
<dbReference type="Gene3D" id="2.40.50.140">
    <property type="entry name" value="Nucleic acid-binding proteins"/>
    <property type="match status" value="1"/>
</dbReference>
<dbReference type="PRINTS" id="PR00050">
    <property type="entry name" value="COLDSHOCK"/>
</dbReference>
<dbReference type="GO" id="GO:0005829">
    <property type="term" value="C:cytosol"/>
    <property type="evidence" value="ECO:0007669"/>
    <property type="project" value="UniProtKB-ARBA"/>
</dbReference>
<dbReference type="FunFam" id="2.40.50.140:FF:000006">
    <property type="entry name" value="Cold shock protein CspC"/>
    <property type="match status" value="1"/>
</dbReference>
<protein>
    <submittedName>
        <fullName evidence="5">Cold-shock protein</fullName>
    </submittedName>
</protein>
<evidence type="ECO:0000256" key="3">
    <source>
        <dbReference type="RuleBase" id="RU000408"/>
    </source>
</evidence>
<dbReference type="SUPFAM" id="SSF50249">
    <property type="entry name" value="Nucleic acid-binding proteins"/>
    <property type="match status" value="1"/>
</dbReference>
<dbReference type="InterPro" id="IPR012340">
    <property type="entry name" value="NA-bd_OB-fold"/>
</dbReference>
<dbReference type="GO" id="GO:0003676">
    <property type="term" value="F:nucleic acid binding"/>
    <property type="evidence" value="ECO:0007669"/>
    <property type="project" value="InterPro"/>
</dbReference>
<keyword evidence="2" id="KW-0963">Cytoplasm</keyword>
<gene>
    <name evidence="5" type="ORF">IPV69_11685</name>
</gene>
<comment type="subcellular location">
    <subcellularLocation>
        <location evidence="1 3">Cytoplasm</location>
    </subcellularLocation>
</comment>
<name>A0A7M2X2X3_9BACT</name>
<keyword evidence="6" id="KW-1185">Reference proteome</keyword>
<evidence type="ECO:0000313" key="6">
    <source>
        <dbReference type="Proteomes" id="UP000593765"/>
    </source>
</evidence>
<dbReference type="PANTHER" id="PTHR11544">
    <property type="entry name" value="COLD SHOCK DOMAIN CONTAINING PROTEINS"/>
    <property type="match status" value="1"/>
</dbReference>
<dbReference type="AlphaFoldDB" id="A0A7M2X2X3"/>
<dbReference type="EMBL" id="CP063458">
    <property type="protein sequence ID" value="QOV91969.1"/>
    <property type="molecule type" value="Genomic_DNA"/>
</dbReference>
<evidence type="ECO:0000313" key="5">
    <source>
        <dbReference type="EMBL" id="QOV91969.1"/>
    </source>
</evidence>
<reference evidence="5 6" key="1">
    <citation type="submission" date="2020-10" db="EMBL/GenBank/DDBJ databases">
        <title>Wide distribution of Phycisphaera-like planctomycetes from WD2101 soil group in peatlands and genome analysis of the first cultivated representative.</title>
        <authorList>
            <person name="Dedysh S.N."/>
            <person name="Beletsky A.V."/>
            <person name="Ivanova A."/>
            <person name="Kulichevskaya I.S."/>
            <person name="Suzina N.E."/>
            <person name="Philippov D.A."/>
            <person name="Rakitin A.L."/>
            <person name="Mardanov A.V."/>
            <person name="Ravin N.V."/>
        </authorList>
    </citation>
    <scope>NUCLEOTIDE SEQUENCE [LARGE SCALE GENOMIC DNA]</scope>
    <source>
        <strain evidence="5 6">M1803</strain>
    </source>
</reference>
<dbReference type="RefSeq" id="WP_206295291.1">
    <property type="nucleotide sequence ID" value="NZ_CP063458.1"/>
</dbReference>
<dbReference type="Pfam" id="PF00313">
    <property type="entry name" value="CSD"/>
    <property type="match status" value="1"/>
</dbReference>
<dbReference type="InterPro" id="IPR002059">
    <property type="entry name" value="CSP_DNA-bd"/>
</dbReference>
<accession>A0A7M2X2X3</accession>
<dbReference type="Proteomes" id="UP000593765">
    <property type="component" value="Chromosome"/>
</dbReference>
<dbReference type="InterPro" id="IPR019844">
    <property type="entry name" value="CSD_CS"/>
</dbReference>
<dbReference type="PIRSF" id="PIRSF002599">
    <property type="entry name" value="Cold_shock_A"/>
    <property type="match status" value="1"/>
</dbReference>
<dbReference type="CDD" id="cd04458">
    <property type="entry name" value="CSP_CDS"/>
    <property type="match status" value="1"/>
</dbReference>
<dbReference type="PROSITE" id="PS00352">
    <property type="entry name" value="CSD_1"/>
    <property type="match status" value="1"/>
</dbReference>
<dbReference type="PROSITE" id="PS51857">
    <property type="entry name" value="CSD_2"/>
    <property type="match status" value="1"/>
</dbReference>
<evidence type="ECO:0000256" key="2">
    <source>
        <dbReference type="ARBA" id="ARBA00022490"/>
    </source>
</evidence>
<dbReference type="SMART" id="SM00357">
    <property type="entry name" value="CSP"/>
    <property type="match status" value="1"/>
</dbReference>
<evidence type="ECO:0000256" key="1">
    <source>
        <dbReference type="ARBA" id="ARBA00004496"/>
    </source>
</evidence>
<feature type="domain" description="CSD" evidence="4">
    <location>
        <begin position="1"/>
        <end position="66"/>
    </location>
</feature>
<sequence>MATGKVKWFNDQKGFGFITADGSSKDVFVHHSVIEGTGFKTLQENETVEYDFEDGPKGMKATKVRRVEVVAK</sequence>
<organism evidence="5 6">
    <name type="scientific">Humisphaera borealis</name>
    <dbReference type="NCBI Taxonomy" id="2807512"/>
    <lineage>
        <taxon>Bacteria</taxon>
        <taxon>Pseudomonadati</taxon>
        <taxon>Planctomycetota</taxon>
        <taxon>Phycisphaerae</taxon>
        <taxon>Tepidisphaerales</taxon>
        <taxon>Tepidisphaeraceae</taxon>
        <taxon>Humisphaera</taxon>
    </lineage>
</organism>
<dbReference type="InterPro" id="IPR050181">
    <property type="entry name" value="Cold_shock_domain"/>
</dbReference>
<dbReference type="KEGG" id="hbs:IPV69_11685"/>